<feature type="chain" id="PRO_5031055034" evidence="1">
    <location>
        <begin position="24"/>
        <end position="294"/>
    </location>
</feature>
<evidence type="ECO:0000313" key="3">
    <source>
        <dbReference type="Proteomes" id="UP000546007"/>
    </source>
</evidence>
<feature type="signal peptide" evidence="1">
    <location>
        <begin position="1"/>
        <end position="23"/>
    </location>
</feature>
<name>A0A7W6HSZ6_9BACT</name>
<reference evidence="2 3" key="1">
    <citation type="submission" date="2020-08" db="EMBL/GenBank/DDBJ databases">
        <title>Genomic Encyclopedia of Type Strains, Phase IV (KMG-IV): sequencing the most valuable type-strain genomes for metagenomic binning, comparative biology and taxonomic classification.</title>
        <authorList>
            <person name="Goeker M."/>
        </authorList>
    </citation>
    <scope>NUCLEOTIDE SEQUENCE [LARGE SCALE GENOMIC DNA]</scope>
    <source>
        <strain evidence="2 3">DSM 105721</strain>
    </source>
</reference>
<dbReference type="EMBL" id="JACIES010000001">
    <property type="protein sequence ID" value="MBB4024431.1"/>
    <property type="molecule type" value="Genomic_DNA"/>
</dbReference>
<keyword evidence="1" id="KW-0732">Signal</keyword>
<sequence length="294" mass="34245">MKILNLYKYILLVICGLQSVTLAAQGLDDDRAINNVLTMRVKMLDEFFQRFNGKYTVHAFQQENLDSVLLEKMATVMKDREMMIQFLVNQRNEKLVESPVVKEFVKQVVKDSTLLSFYDPDWYAVLTCKIKIKGKEERVNLTLKVQQGEQGDSRWVIVGCSPFNEKAFTPKVDSLFFIGPANNELNFMELSSNMVADTSLVTYWAKGIQPDYLTLFSWLTYSGTAELQKIESIKYYCLQVKNYMFTIEFFNRAEYNSGWLISSVQKMNSEQKVAFRKESLFVKGEVLQWKLFQR</sequence>
<keyword evidence="3" id="KW-1185">Reference proteome</keyword>
<dbReference type="GeneID" id="93100647"/>
<evidence type="ECO:0000313" key="2">
    <source>
        <dbReference type="EMBL" id="MBB4024431.1"/>
    </source>
</evidence>
<gene>
    <name evidence="2" type="ORF">GGR14_000192</name>
</gene>
<dbReference type="RefSeq" id="WP_124316987.1">
    <property type="nucleotide sequence ID" value="NZ_AP028155.1"/>
</dbReference>
<dbReference type="OrthoDB" id="976741at2"/>
<proteinExistence type="predicted"/>
<comment type="caution">
    <text evidence="2">The sequence shown here is derived from an EMBL/GenBank/DDBJ whole genome shotgun (WGS) entry which is preliminary data.</text>
</comment>
<accession>A0A7W6HSZ6</accession>
<organism evidence="2 3">
    <name type="scientific">Butyricimonas faecihominis</name>
    <dbReference type="NCBI Taxonomy" id="1472416"/>
    <lineage>
        <taxon>Bacteria</taxon>
        <taxon>Pseudomonadati</taxon>
        <taxon>Bacteroidota</taxon>
        <taxon>Bacteroidia</taxon>
        <taxon>Bacteroidales</taxon>
        <taxon>Odoribacteraceae</taxon>
        <taxon>Butyricimonas</taxon>
    </lineage>
</organism>
<dbReference type="Proteomes" id="UP000546007">
    <property type="component" value="Unassembled WGS sequence"/>
</dbReference>
<dbReference type="AlphaFoldDB" id="A0A7W6HSZ6"/>
<evidence type="ECO:0000256" key="1">
    <source>
        <dbReference type="SAM" id="SignalP"/>
    </source>
</evidence>
<protein>
    <submittedName>
        <fullName evidence="2">Uncharacterized protein</fullName>
    </submittedName>
</protein>